<keyword evidence="2" id="KW-1185">Reference proteome</keyword>
<comment type="caution">
    <text evidence="1">The sequence shown here is derived from an EMBL/GenBank/DDBJ whole genome shotgun (WGS) entry which is preliminary data.</text>
</comment>
<name>A0A8T3AC47_DENNO</name>
<gene>
    <name evidence="1" type="ORF">KFK09_026167</name>
</gene>
<evidence type="ECO:0000313" key="1">
    <source>
        <dbReference type="EMBL" id="KAI0491905.1"/>
    </source>
</evidence>
<dbReference type="AlphaFoldDB" id="A0A8T3AC47"/>
<dbReference type="EMBL" id="JAGYWB010000018">
    <property type="protein sequence ID" value="KAI0491905.1"/>
    <property type="molecule type" value="Genomic_DNA"/>
</dbReference>
<dbReference type="Proteomes" id="UP000829196">
    <property type="component" value="Unassembled WGS sequence"/>
</dbReference>
<evidence type="ECO:0000313" key="2">
    <source>
        <dbReference type="Proteomes" id="UP000829196"/>
    </source>
</evidence>
<organism evidence="1 2">
    <name type="scientific">Dendrobium nobile</name>
    <name type="common">Orchid</name>
    <dbReference type="NCBI Taxonomy" id="94219"/>
    <lineage>
        <taxon>Eukaryota</taxon>
        <taxon>Viridiplantae</taxon>
        <taxon>Streptophyta</taxon>
        <taxon>Embryophyta</taxon>
        <taxon>Tracheophyta</taxon>
        <taxon>Spermatophyta</taxon>
        <taxon>Magnoliopsida</taxon>
        <taxon>Liliopsida</taxon>
        <taxon>Asparagales</taxon>
        <taxon>Orchidaceae</taxon>
        <taxon>Epidendroideae</taxon>
        <taxon>Malaxideae</taxon>
        <taxon>Dendrobiinae</taxon>
        <taxon>Dendrobium</taxon>
    </lineage>
</organism>
<reference evidence="1" key="1">
    <citation type="journal article" date="2022" name="Front. Genet.">
        <title>Chromosome-Scale Assembly of the Dendrobium nobile Genome Provides Insights Into the Molecular Mechanism of the Biosynthesis of the Medicinal Active Ingredient of Dendrobium.</title>
        <authorList>
            <person name="Xu Q."/>
            <person name="Niu S.-C."/>
            <person name="Li K.-L."/>
            <person name="Zheng P.-J."/>
            <person name="Zhang X.-J."/>
            <person name="Jia Y."/>
            <person name="Liu Y."/>
            <person name="Niu Y.-X."/>
            <person name="Yu L.-H."/>
            <person name="Chen D.-F."/>
            <person name="Zhang G.-Q."/>
        </authorList>
    </citation>
    <scope>NUCLEOTIDE SEQUENCE</scope>
    <source>
        <tissue evidence="1">Leaf</tissue>
    </source>
</reference>
<sequence>MPNSKRGWKCTTPESPELQSVKLPIGTSHFFLKAECCCFSEKKVRSVDPSSDSYYNHAEINTLKYRFQDVQIQFCKSLLSLFHIKILKTKVKLFMFNCKGYYVNEKRTMMKGLAVLVGN</sequence>
<accession>A0A8T3AC47</accession>
<proteinExistence type="predicted"/>
<protein>
    <submittedName>
        <fullName evidence="1">Uncharacterized protein</fullName>
    </submittedName>
</protein>